<accession>A0A0J1C0Z5</accession>
<dbReference type="AlphaFoldDB" id="A0A0J1C0Z5"/>
<gene>
    <name evidence="1" type="ORF">PL75_11000</name>
</gene>
<proteinExistence type="predicted"/>
<sequence>KQARATTCYRTKKGGGAWGKKAKKEDTATCDRRWRPEAGKVLPPIPEGREPVVRFKTPIKGTTTWHDLVKCEISSTNEAVDDLIIAQADG</sequence>
<feature type="non-terminal residue" evidence="1">
    <location>
        <position position="90"/>
    </location>
</feature>
<reference evidence="1 2" key="1">
    <citation type="submission" date="2014-11" db="EMBL/GenBank/DDBJ databases">
        <title>Genome of a novel goose pathogen.</title>
        <authorList>
            <person name="Hansen C.M."/>
            <person name="Hueffer K."/>
            <person name="Choi S.C."/>
        </authorList>
    </citation>
    <scope>NUCLEOTIDE SEQUENCE [LARGE SCALE GENOMIC DNA]</scope>
    <source>
        <strain evidence="1 2">KH1503</strain>
    </source>
</reference>
<name>A0A0J1C0Z5_9NEIS</name>
<dbReference type="Gene3D" id="3.90.800.10">
    <property type="entry name" value="Glutamyl-tRNA Synthetase, Domain 3"/>
    <property type="match status" value="1"/>
</dbReference>
<dbReference type="EMBL" id="JTDO01000072">
    <property type="protein sequence ID" value="KLT71928.1"/>
    <property type="molecule type" value="Genomic_DNA"/>
</dbReference>
<organism evidence="1 2">
    <name type="scientific">Neisseria arctica</name>
    <dbReference type="NCBI Taxonomy" id="1470200"/>
    <lineage>
        <taxon>Bacteria</taxon>
        <taxon>Pseudomonadati</taxon>
        <taxon>Pseudomonadota</taxon>
        <taxon>Betaproteobacteria</taxon>
        <taxon>Neisseriales</taxon>
        <taxon>Neisseriaceae</taxon>
        <taxon>Neisseria</taxon>
    </lineage>
</organism>
<evidence type="ECO:0000313" key="1">
    <source>
        <dbReference type="EMBL" id="KLT71928.1"/>
    </source>
</evidence>
<keyword evidence="1" id="KW-0030">Aminoacyl-tRNA synthetase</keyword>
<dbReference type="GO" id="GO:0004812">
    <property type="term" value="F:aminoacyl-tRNA ligase activity"/>
    <property type="evidence" value="ECO:0007669"/>
    <property type="project" value="UniProtKB-KW"/>
</dbReference>
<evidence type="ECO:0000313" key="2">
    <source>
        <dbReference type="Proteomes" id="UP000036027"/>
    </source>
</evidence>
<keyword evidence="1" id="KW-0436">Ligase</keyword>
<dbReference type="SUPFAM" id="SSF52374">
    <property type="entry name" value="Nucleotidylyl transferase"/>
    <property type="match status" value="1"/>
</dbReference>
<keyword evidence="2" id="KW-1185">Reference proteome</keyword>
<protein>
    <submittedName>
        <fullName evidence="1">Glutamyl-tRNA synthetase</fullName>
    </submittedName>
</protein>
<comment type="caution">
    <text evidence="1">The sequence shown here is derived from an EMBL/GenBank/DDBJ whole genome shotgun (WGS) entry which is preliminary data.</text>
</comment>
<feature type="non-terminal residue" evidence="1">
    <location>
        <position position="1"/>
    </location>
</feature>
<dbReference type="Proteomes" id="UP000036027">
    <property type="component" value="Unassembled WGS sequence"/>
</dbReference>
<dbReference type="STRING" id="1470200.PL75_11000"/>